<keyword evidence="2" id="KW-1185">Reference proteome</keyword>
<dbReference type="EMBL" id="DF973504">
    <property type="protein sequence ID" value="GAU32778.1"/>
    <property type="molecule type" value="Genomic_DNA"/>
</dbReference>
<dbReference type="Proteomes" id="UP000242715">
    <property type="component" value="Unassembled WGS sequence"/>
</dbReference>
<accession>A0A2Z6MKI8</accession>
<organism evidence="1 2">
    <name type="scientific">Trifolium subterraneum</name>
    <name type="common">Subterranean clover</name>
    <dbReference type="NCBI Taxonomy" id="3900"/>
    <lineage>
        <taxon>Eukaryota</taxon>
        <taxon>Viridiplantae</taxon>
        <taxon>Streptophyta</taxon>
        <taxon>Embryophyta</taxon>
        <taxon>Tracheophyta</taxon>
        <taxon>Spermatophyta</taxon>
        <taxon>Magnoliopsida</taxon>
        <taxon>eudicotyledons</taxon>
        <taxon>Gunneridae</taxon>
        <taxon>Pentapetalae</taxon>
        <taxon>rosids</taxon>
        <taxon>fabids</taxon>
        <taxon>Fabales</taxon>
        <taxon>Fabaceae</taxon>
        <taxon>Papilionoideae</taxon>
        <taxon>50 kb inversion clade</taxon>
        <taxon>NPAAA clade</taxon>
        <taxon>Hologalegina</taxon>
        <taxon>IRL clade</taxon>
        <taxon>Trifolieae</taxon>
        <taxon>Trifolium</taxon>
    </lineage>
</organism>
<protein>
    <submittedName>
        <fullName evidence="1">Uncharacterized protein</fullName>
    </submittedName>
</protein>
<sequence length="80" mass="8884">MPRIQQGYVVFFDLSANPLHRLKAKHKIFAFAQLVVSQPSSLNLVVPEVAAVLKAERKPFPEVADPAFSTAAPEVEKELR</sequence>
<proteinExistence type="predicted"/>
<gene>
    <name evidence="1" type="ORF">TSUD_323470</name>
</gene>
<evidence type="ECO:0000313" key="2">
    <source>
        <dbReference type="Proteomes" id="UP000242715"/>
    </source>
</evidence>
<reference evidence="2" key="1">
    <citation type="journal article" date="2017" name="Front. Plant Sci.">
        <title>Climate Clever Clovers: New Paradigm to Reduce the Environmental Footprint of Ruminants by Breeding Low Methanogenic Forages Utilizing Haplotype Variation.</title>
        <authorList>
            <person name="Kaur P."/>
            <person name="Appels R."/>
            <person name="Bayer P.E."/>
            <person name="Keeble-Gagnere G."/>
            <person name="Wang J."/>
            <person name="Hirakawa H."/>
            <person name="Shirasawa K."/>
            <person name="Vercoe P."/>
            <person name="Stefanova K."/>
            <person name="Durmic Z."/>
            <person name="Nichols P."/>
            <person name="Revell C."/>
            <person name="Isobe S.N."/>
            <person name="Edwards D."/>
            <person name="Erskine W."/>
        </authorList>
    </citation>
    <scope>NUCLEOTIDE SEQUENCE [LARGE SCALE GENOMIC DNA]</scope>
    <source>
        <strain evidence="2">cv. Daliak</strain>
    </source>
</reference>
<dbReference type="AlphaFoldDB" id="A0A2Z6MKI8"/>
<evidence type="ECO:0000313" key="1">
    <source>
        <dbReference type="EMBL" id="GAU32778.1"/>
    </source>
</evidence>
<name>A0A2Z6MKI8_TRISU</name>